<dbReference type="GO" id="GO:0003729">
    <property type="term" value="F:mRNA binding"/>
    <property type="evidence" value="ECO:0007669"/>
    <property type="project" value="TreeGrafter"/>
</dbReference>
<feature type="compositionally biased region" description="Polar residues" evidence="3">
    <location>
        <begin position="59"/>
        <end position="71"/>
    </location>
</feature>
<dbReference type="Pfam" id="PF13041">
    <property type="entry name" value="PPR_2"/>
    <property type="match status" value="1"/>
</dbReference>
<dbReference type="NCBIfam" id="TIGR00756">
    <property type="entry name" value="PPR"/>
    <property type="match status" value="1"/>
</dbReference>
<keyword evidence="5" id="KW-1185">Reference proteome</keyword>
<evidence type="ECO:0000256" key="1">
    <source>
        <dbReference type="ARBA" id="ARBA00022737"/>
    </source>
</evidence>
<feature type="region of interest" description="Disordered" evidence="3">
    <location>
        <begin position="660"/>
        <end position="683"/>
    </location>
</feature>
<evidence type="ECO:0000313" key="4">
    <source>
        <dbReference type="EMBL" id="KDB24263.1"/>
    </source>
</evidence>
<comment type="caution">
    <text evidence="4">The sequence shown here is derived from an EMBL/GenBank/DDBJ whole genome shotgun (WGS) entry which is preliminary data.</text>
</comment>
<evidence type="ECO:0000313" key="5">
    <source>
        <dbReference type="Proteomes" id="UP000024533"/>
    </source>
</evidence>
<feature type="compositionally biased region" description="Polar residues" evidence="3">
    <location>
        <begin position="660"/>
        <end position="675"/>
    </location>
</feature>
<feature type="compositionally biased region" description="Acidic residues" evidence="3">
    <location>
        <begin position="104"/>
        <end position="114"/>
    </location>
</feature>
<evidence type="ECO:0008006" key="6">
    <source>
        <dbReference type="Google" id="ProtNLM"/>
    </source>
</evidence>
<dbReference type="PANTHER" id="PTHR47933:SF11">
    <property type="entry name" value="PENTATRICOPEPTIDE REPEAT-CONTAINING PROTEIN 2"/>
    <property type="match status" value="1"/>
</dbReference>
<sequence length="794" mass="89705">MLRCGNVKLSCARASRASTVLISTTSATPRAAVSRTQHPSYFVRHYTPLRSWKGHESSGSRGVSPGTTQWGTKDRYVTIEKRNRWQRKSQREAIQTTKDKNLEDQEEGEENEDEEHVHIKWDPKKRMSQAEFEREMQYIKYDRVALARRVSQLLKLGHEEKATLLVWASQNAKIDCIVSWNTLIEHKMKTGRRKEAVKLFNDMKKRGRAPNEQTFTILLSGLATGSSKHSSETALNLFESLKNSNSESKPNIIHINAVLNVCARNRDMKSIWAFAGDIPEYGESAPNSVTYTIILNAIRTSVIEFTDTLDPNKGPRAVKEISRRKRVAVSSGKKLWGEIISKWRQGDLVLDSKLVTSMARLLTIESTEKSYLDVLCLYKQCMGLPVPPAVESEIIRLQNMQEESSNNDELLTKEEKRQREEERKMLLHLSDPVDIAEIRTALKGKPGSKKNPSVNLPSPTNVELSLLIQICQNMAHNGMASGRHYWTTLTSSNGGHNVKPDSSSCHEYLRLLRHHRASAESLKVVENHMVPENLVAGKTITIALSTCSRDRNNPNVLDIANRLLDISTFAPELDPSYILRYIELVRALVNREKLISDSANINKARLNHSLDSPTAVPAELHQTRLLKALTHLRLRTQDAIELLAFGYIRYQKVPIDSSFVGSSQGNGEEPTTAQNAGPDDAEKDVTVQKALRKLKAQFFVVSGKALEGPNRIELLKVLWQSLSLYRRILNPRSVLSPSESSPETSSQSSYLSDSDRDWLTKDCERLSMFTPYFKQFTSREVIDNDVESDRNHGV</sequence>
<dbReference type="HOGENOM" id="CLU_019476_0_0_1"/>
<dbReference type="PANTHER" id="PTHR47933">
    <property type="entry name" value="PENTATRICOPEPTIDE REPEAT-CONTAINING PROTEIN 1, MITOCHONDRIAL"/>
    <property type="match status" value="1"/>
</dbReference>
<dbReference type="InterPro" id="IPR051240">
    <property type="entry name" value="Mito_RNA-Proc/Resp"/>
</dbReference>
<feature type="compositionally biased region" description="Low complexity" evidence="3">
    <location>
        <begin position="734"/>
        <end position="752"/>
    </location>
</feature>
<dbReference type="AlphaFoldDB" id="A0A059J9C5"/>
<dbReference type="InterPro" id="IPR002885">
    <property type="entry name" value="PPR_rpt"/>
</dbReference>
<accession>A0A059J9C5</accession>
<gene>
    <name evidence="4" type="ORF">H109_03865</name>
</gene>
<feature type="repeat" description="PPR" evidence="2">
    <location>
        <begin position="176"/>
        <end position="210"/>
    </location>
</feature>
<proteinExistence type="predicted"/>
<name>A0A059J9C5_TRIIM</name>
<feature type="region of interest" description="Disordered" evidence="3">
    <location>
        <begin position="734"/>
        <end position="753"/>
    </location>
</feature>
<evidence type="ECO:0000256" key="3">
    <source>
        <dbReference type="SAM" id="MobiDB-lite"/>
    </source>
</evidence>
<dbReference type="OrthoDB" id="185373at2759"/>
<dbReference type="PROSITE" id="PS51375">
    <property type="entry name" value="PPR"/>
    <property type="match status" value="1"/>
</dbReference>
<evidence type="ECO:0000256" key="2">
    <source>
        <dbReference type="PROSITE-ProRule" id="PRU00708"/>
    </source>
</evidence>
<feature type="region of interest" description="Disordered" evidence="3">
    <location>
        <begin position="87"/>
        <end position="117"/>
    </location>
</feature>
<dbReference type="EMBL" id="AOKY01000267">
    <property type="protein sequence ID" value="KDB24263.1"/>
    <property type="molecule type" value="Genomic_DNA"/>
</dbReference>
<protein>
    <recommendedName>
        <fullName evidence="6">Pentatricopeptide repeat protein</fullName>
    </recommendedName>
</protein>
<organism evidence="4 5">
    <name type="scientific">Trichophyton interdigitale (strain MR816)</name>
    <dbReference type="NCBI Taxonomy" id="1215338"/>
    <lineage>
        <taxon>Eukaryota</taxon>
        <taxon>Fungi</taxon>
        <taxon>Dikarya</taxon>
        <taxon>Ascomycota</taxon>
        <taxon>Pezizomycotina</taxon>
        <taxon>Eurotiomycetes</taxon>
        <taxon>Eurotiomycetidae</taxon>
        <taxon>Onygenales</taxon>
        <taxon>Arthrodermataceae</taxon>
        <taxon>Trichophyton</taxon>
    </lineage>
</organism>
<dbReference type="STRING" id="1215338.A0A059J9C5"/>
<dbReference type="Proteomes" id="UP000024533">
    <property type="component" value="Unassembled WGS sequence"/>
</dbReference>
<dbReference type="OMA" id="VAWNHLL"/>
<dbReference type="InterPro" id="IPR011990">
    <property type="entry name" value="TPR-like_helical_dom_sf"/>
</dbReference>
<reference evidence="4 5" key="1">
    <citation type="submission" date="2014-02" db="EMBL/GenBank/DDBJ databases">
        <title>The Genome Sequence of Trichophyton interdigitale MR816.</title>
        <authorList>
            <consortium name="The Broad Institute Genomics Platform"/>
            <person name="Cuomo C.A."/>
            <person name="White T.C."/>
            <person name="Graser Y."/>
            <person name="Martinez-Rossi N."/>
            <person name="Heitman J."/>
            <person name="Young S.K."/>
            <person name="Zeng Q."/>
            <person name="Gargeya S."/>
            <person name="Abouelleil A."/>
            <person name="Alvarado L."/>
            <person name="Chapman S.B."/>
            <person name="Gainer-Dewar J."/>
            <person name="Goldberg J."/>
            <person name="Griggs A."/>
            <person name="Gujja S."/>
            <person name="Hansen M."/>
            <person name="Howarth C."/>
            <person name="Imamovic A."/>
            <person name="Larimer J."/>
            <person name="Martinez D."/>
            <person name="Murphy C."/>
            <person name="Pearson M.D."/>
            <person name="Persinoti G."/>
            <person name="Poon T."/>
            <person name="Priest M."/>
            <person name="Roberts A.D."/>
            <person name="Saif S."/>
            <person name="Shea T.D."/>
            <person name="Sykes S.N."/>
            <person name="Wortman J."/>
            <person name="Nusbaum C."/>
            <person name="Birren B."/>
        </authorList>
    </citation>
    <scope>NUCLEOTIDE SEQUENCE [LARGE SCALE GENOMIC DNA]</scope>
    <source>
        <strain evidence="4 5">MR816</strain>
    </source>
</reference>
<dbReference type="Gene3D" id="1.25.40.10">
    <property type="entry name" value="Tetratricopeptide repeat domain"/>
    <property type="match status" value="1"/>
</dbReference>
<feature type="region of interest" description="Disordered" evidence="3">
    <location>
        <begin position="53"/>
        <end position="73"/>
    </location>
</feature>
<keyword evidence="1" id="KW-0677">Repeat</keyword>